<dbReference type="STRING" id="1121307.CLCY_7c00020"/>
<dbReference type="PANTHER" id="PTHR47545">
    <property type="entry name" value="MULTIFUNCTIONAL CCA PROTEIN"/>
    <property type="match status" value="1"/>
</dbReference>
<dbReference type="AlphaFoldDB" id="A0A0J8DA82"/>
<evidence type="ECO:0000313" key="4">
    <source>
        <dbReference type="Proteomes" id="UP000036756"/>
    </source>
</evidence>
<accession>A0A0J8DA82</accession>
<organism evidence="3 4">
    <name type="scientific">Clostridium cylindrosporum DSM 605</name>
    <dbReference type="NCBI Taxonomy" id="1121307"/>
    <lineage>
        <taxon>Bacteria</taxon>
        <taxon>Bacillati</taxon>
        <taxon>Bacillota</taxon>
        <taxon>Clostridia</taxon>
        <taxon>Eubacteriales</taxon>
        <taxon>Clostridiaceae</taxon>
        <taxon>Clostridium</taxon>
    </lineage>
</organism>
<dbReference type="Gene3D" id="1.10.3090.10">
    <property type="entry name" value="cca-adding enzyme, domain 2"/>
    <property type="match status" value="1"/>
</dbReference>
<evidence type="ECO:0000313" key="3">
    <source>
        <dbReference type="EMBL" id="KMT22955.1"/>
    </source>
</evidence>
<dbReference type="SUPFAM" id="SSF109604">
    <property type="entry name" value="HD-domain/PDEase-like"/>
    <property type="match status" value="1"/>
</dbReference>
<comment type="caution">
    <text evidence="3">The sequence shown here is derived from an EMBL/GenBank/DDBJ whole genome shotgun (WGS) entry which is preliminary data.</text>
</comment>
<dbReference type="EMBL" id="LFVU01000003">
    <property type="protein sequence ID" value="KMT22955.1"/>
    <property type="molecule type" value="Genomic_DNA"/>
</dbReference>
<dbReference type="InterPro" id="IPR006675">
    <property type="entry name" value="HDIG_dom"/>
</dbReference>
<dbReference type="PANTHER" id="PTHR47545:SF2">
    <property type="entry name" value="CC-ADDING TRNA NUCLEOTIDYLTRANSFERASE"/>
    <property type="match status" value="1"/>
</dbReference>
<feature type="domain" description="HD/PDEase" evidence="2">
    <location>
        <begin position="58"/>
        <end position="193"/>
    </location>
</feature>
<name>A0A0J8DA82_CLOCY</name>
<reference evidence="3 4" key="1">
    <citation type="submission" date="2015-06" db="EMBL/GenBank/DDBJ databases">
        <title>Draft genome sequence of the purine-degrading Clostridium cylindrosporum HC-1 (DSM 605).</title>
        <authorList>
            <person name="Poehlein A."/>
            <person name="Schiel-Bengelsdorf B."/>
            <person name="Bengelsdorf F."/>
            <person name="Daniel R."/>
            <person name="Duerre P."/>
        </authorList>
    </citation>
    <scope>NUCLEOTIDE SEQUENCE [LARGE SCALE GENOMIC DNA]</scope>
    <source>
        <strain evidence="3 4">DSM 605</strain>
    </source>
</reference>
<dbReference type="NCBIfam" id="TIGR00277">
    <property type="entry name" value="HDIG"/>
    <property type="match status" value="1"/>
</dbReference>
<dbReference type="CDD" id="cd00077">
    <property type="entry name" value="HDc"/>
    <property type="match status" value="1"/>
</dbReference>
<dbReference type="InterPro" id="IPR003607">
    <property type="entry name" value="HD/PDEase_dom"/>
</dbReference>
<dbReference type="GO" id="GO:0000166">
    <property type="term" value="F:nucleotide binding"/>
    <property type="evidence" value="ECO:0007669"/>
    <property type="project" value="UniProtKB-KW"/>
</dbReference>
<dbReference type="PATRIC" id="fig|1121307.3.peg.2282"/>
<dbReference type="OrthoDB" id="9805698at2"/>
<dbReference type="SMART" id="SM00471">
    <property type="entry name" value="HDc"/>
    <property type="match status" value="1"/>
</dbReference>
<protein>
    <submittedName>
        <fullName evidence="3">Putative domain HDIG-containing protein</fullName>
    </submittedName>
</protein>
<dbReference type="InterPro" id="IPR050124">
    <property type="entry name" value="tRNA_CCA-adding_enzyme"/>
</dbReference>
<gene>
    <name evidence="3" type="ORF">CLCY_7c00020</name>
</gene>
<evidence type="ECO:0000259" key="2">
    <source>
        <dbReference type="SMART" id="SM00471"/>
    </source>
</evidence>
<keyword evidence="1" id="KW-0547">Nucleotide-binding</keyword>
<dbReference type="Proteomes" id="UP000036756">
    <property type="component" value="Unassembled WGS sequence"/>
</dbReference>
<dbReference type="Pfam" id="PF01966">
    <property type="entry name" value="HD"/>
    <property type="match status" value="1"/>
</dbReference>
<keyword evidence="4" id="KW-1185">Reference proteome</keyword>
<sequence>MLKHSKNSLFDEINTHILEDKTPSEYFNEISKTSLFREYPFELLYKLKQTEQSPKHHPEGSVWNHTMLVIDEAAKVRERSNDIKAFMWAALLHDIGKPGSTRIRKGRITSYDHDKLGSSLVREFLKEFTSDTVFIDKVSALVRWHMQILFVVKNLPFGDIESMKKEADIEEVALLGLCDRLGRTGTNREEEENNIKVFIKKCKEY</sequence>
<dbReference type="InterPro" id="IPR006674">
    <property type="entry name" value="HD_domain"/>
</dbReference>
<evidence type="ECO:0000256" key="1">
    <source>
        <dbReference type="ARBA" id="ARBA00022741"/>
    </source>
</evidence>
<proteinExistence type="predicted"/>